<accession>A0A941EZY2</accession>
<dbReference type="InterPro" id="IPR035439">
    <property type="entry name" value="UPF0145_dom_sf"/>
</dbReference>
<gene>
    <name evidence="2" type="ORF">KDL01_35055</name>
</gene>
<dbReference type="PANTHER" id="PTHR34068:SF2">
    <property type="entry name" value="UPF0145 PROTEIN SCO3412"/>
    <property type="match status" value="1"/>
</dbReference>
<dbReference type="RefSeq" id="WP_212532995.1">
    <property type="nucleotide sequence ID" value="NZ_JAGSOG010000300.1"/>
</dbReference>
<reference evidence="2" key="1">
    <citation type="submission" date="2021-04" db="EMBL/GenBank/DDBJ databases">
        <title>Genome based classification of Actinospica acidithermotolerans sp. nov., an actinobacterium isolated from an Indonesian hot spring.</title>
        <authorList>
            <person name="Kusuma A.B."/>
            <person name="Putra K.E."/>
            <person name="Nafisah S."/>
            <person name="Loh J."/>
            <person name="Nouioui I."/>
            <person name="Goodfellow M."/>
        </authorList>
    </citation>
    <scope>NUCLEOTIDE SEQUENCE</scope>
    <source>
        <strain evidence="2">CSCA 57</strain>
    </source>
</reference>
<dbReference type="EMBL" id="JAGSOG010000300">
    <property type="protein sequence ID" value="MBR7838539.1"/>
    <property type="molecule type" value="Genomic_DNA"/>
</dbReference>
<evidence type="ECO:0000256" key="1">
    <source>
        <dbReference type="ARBA" id="ARBA00010751"/>
    </source>
</evidence>
<name>A0A941EZY2_9ACTN</name>
<dbReference type="Gene3D" id="3.30.110.70">
    <property type="entry name" value="Hypothetical protein apc22750. Chain B"/>
    <property type="match status" value="1"/>
</dbReference>
<protein>
    <submittedName>
        <fullName evidence="2">Heavy metal-binding domain-containing protein</fullName>
    </submittedName>
</protein>
<dbReference type="Pfam" id="PF01906">
    <property type="entry name" value="YbjQ_1"/>
    <property type="match status" value="1"/>
</dbReference>
<dbReference type="InterPro" id="IPR002765">
    <property type="entry name" value="UPF0145_YbjQ-like"/>
</dbReference>
<dbReference type="AlphaFoldDB" id="A0A941EZY2"/>
<proteinExistence type="inferred from homology"/>
<dbReference type="SUPFAM" id="SSF117782">
    <property type="entry name" value="YbjQ-like"/>
    <property type="match status" value="1"/>
</dbReference>
<evidence type="ECO:0000313" key="2">
    <source>
        <dbReference type="EMBL" id="MBR7838539.1"/>
    </source>
</evidence>
<organism evidence="2 3">
    <name type="scientific">Actinospica durhamensis</name>
    <dbReference type="NCBI Taxonomy" id="1508375"/>
    <lineage>
        <taxon>Bacteria</taxon>
        <taxon>Bacillati</taxon>
        <taxon>Actinomycetota</taxon>
        <taxon>Actinomycetes</taxon>
        <taxon>Catenulisporales</taxon>
        <taxon>Actinospicaceae</taxon>
        <taxon>Actinospica</taxon>
    </lineage>
</organism>
<comment type="caution">
    <text evidence="2">The sequence shown here is derived from an EMBL/GenBank/DDBJ whole genome shotgun (WGS) entry which is preliminary data.</text>
</comment>
<keyword evidence="3" id="KW-1185">Reference proteome</keyword>
<sequence>MRDVSDAPDDQSAWPVSPGYGASDPRLVRLDRLRASRGWSFPGPVGEFAAARVAGFEPVGQVFGTTVAFLGDPAFPYVGPPGLGRCFVVGSDGGGSSADQHNPLLATLREARELALSRAVAECEALGGDGVIGIRLSAAEFLSHTMEVTVEGTAVRARSLTRPPAPFTTHVSGQDLARLLDSGWMPFALVFGLALAARHFDDSMFQQTRLGVGAAGNREVSGYTRLVNDARREARRTLEIAVGERGGEGAVIGEATLRFSERECPRQFEQRSDYVAQAAILGSAVVSLERSTPATRRAPLTIMKLDRRAEAAADDAAGAADPSPAAPGLSARAFAYWSSRRSD</sequence>
<evidence type="ECO:0000313" key="3">
    <source>
        <dbReference type="Proteomes" id="UP000675781"/>
    </source>
</evidence>
<dbReference type="PANTHER" id="PTHR34068">
    <property type="entry name" value="UPF0145 PROTEIN YBJQ"/>
    <property type="match status" value="1"/>
</dbReference>
<comment type="similarity">
    <text evidence="1">Belongs to the UPF0145 family.</text>
</comment>
<dbReference type="Proteomes" id="UP000675781">
    <property type="component" value="Unassembled WGS sequence"/>
</dbReference>